<comment type="caution">
    <text evidence="1">The sequence shown here is derived from an EMBL/GenBank/DDBJ whole genome shotgun (WGS) entry which is preliminary data.</text>
</comment>
<keyword evidence="2" id="KW-1185">Reference proteome</keyword>
<dbReference type="EMBL" id="BPLR01017736">
    <property type="protein sequence ID" value="GIY94030.1"/>
    <property type="molecule type" value="Genomic_DNA"/>
</dbReference>
<protein>
    <submittedName>
        <fullName evidence="1">Uncharacterized protein</fullName>
    </submittedName>
</protein>
<evidence type="ECO:0000313" key="2">
    <source>
        <dbReference type="Proteomes" id="UP001054945"/>
    </source>
</evidence>
<accession>A0AAV4XG66</accession>
<name>A0AAV4XG66_CAEEX</name>
<dbReference type="Proteomes" id="UP001054945">
    <property type="component" value="Unassembled WGS sequence"/>
</dbReference>
<evidence type="ECO:0000313" key="1">
    <source>
        <dbReference type="EMBL" id="GIY94030.1"/>
    </source>
</evidence>
<dbReference type="AlphaFoldDB" id="A0AAV4XG66"/>
<sequence length="157" mass="17160">MNSCVDVAVLPRMLPLKAAQECASLVSRTFILYWDGSTRNHSQTSTRMEIRPRLNSFFSCVTKCANDTKNFTKLAPFSSFATQSSYPAPTLWQKEGGGANLVSLAAHHCPADGPPATLLSRQAPEAPLATLLTCSRTWASQDWHLQNHAAPVTLKQT</sequence>
<gene>
    <name evidence="1" type="ORF">CEXT_1611</name>
</gene>
<proteinExistence type="predicted"/>
<reference evidence="1 2" key="1">
    <citation type="submission" date="2021-06" db="EMBL/GenBank/DDBJ databases">
        <title>Caerostris extrusa draft genome.</title>
        <authorList>
            <person name="Kono N."/>
            <person name="Arakawa K."/>
        </authorList>
    </citation>
    <scope>NUCLEOTIDE SEQUENCE [LARGE SCALE GENOMIC DNA]</scope>
</reference>
<organism evidence="1 2">
    <name type="scientific">Caerostris extrusa</name>
    <name type="common">Bark spider</name>
    <name type="synonym">Caerostris bankana</name>
    <dbReference type="NCBI Taxonomy" id="172846"/>
    <lineage>
        <taxon>Eukaryota</taxon>
        <taxon>Metazoa</taxon>
        <taxon>Ecdysozoa</taxon>
        <taxon>Arthropoda</taxon>
        <taxon>Chelicerata</taxon>
        <taxon>Arachnida</taxon>
        <taxon>Araneae</taxon>
        <taxon>Araneomorphae</taxon>
        <taxon>Entelegynae</taxon>
        <taxon>Araneoidea</taxon>
        <taxon>Araneidae</taxon>
        <taxon>Caerostris</taxon>
    </lineage>
</organism>